<name>A0ABP3WVU8_9ALTE</name>
<protein>
    <recommendedName>
        <fullName evidence="4">TonB-dependent receptor</fullName>
    </recommendedName>
</protein>
<dbReference type="Proteomes" id="UP001500359">
    <property type="component" value="Unassembled WGS sequence"/>
</dbReference>
<keyword evidence="3" id="KW-1185">Reference proteome</keyword>
<reference evidence="3" key="1">
    <citation type="journal article" date="2019" name="Int. J. Syst. Evol. Microbiol.">
        <title>The Global Catalogue of Microorganisms (GCM) 10K type strain sequencing project: providing services to taxonomists for standard genome sequencing and annotation.</title>
        <authorList>
            <consortium name="The Broad Institute Genomics Platform"/>
            <consortium name="The Broad Institute Genome Sequencing Center for Infectious Disease"/>
            <person name="Wu L."/>
            <person name="Ma J."/>
        </authorList>
    </citation>
    <scope>NUCLEOTIDE SEQUENCE [LARGE SCALE GENOMIC DNA]</scope>
    <source>
        <strain evidence="3">JCM 15896</strain>
    </source>
</reference>
<evidence type="ECO:0000313" key="3">
    <source>
        <dbReference type="Proteomes" id="UP001500359"/>
    </source>
</evidence>
<comment type="caution">
    <text evidence="2">The sequence shown here is derived from an EMBL/GenBank/DDBJ whole genome shotgun (WGS) entry which is preliminary data.</text>
</comment>
<dbReference type="Gene3D" id="1.20.210.10">
    <property type="entry name" value="Cytochrome c oxidase-like, subunit I domain"/>
    <property type="match status" value="1"/>
</dbReference>
<feature type="transmembrane region" description="Helical" evidence="1">
    <location>
        <begin position="5"/>
        <end position="24"/>
    </location>
</feature>
<keyword evidence="1" id="KW-1133">Transmembrane helix</keyword>
<evidence type="ECO:0008006" key="4">
    <source>
        <dbReference type="Google" id="ProtNLM"/>
    </source>
</evidence>
<dbReference type="RefSeq" id="WP_343859774.1">
    <property type="nucleotide sequence ID" value="NZ_BAAAFD010000005.1"/>
</dbReference>
<feature type="transmembrane region" description="Helical" evidence="1">
    <location>
        <begin position="69"/>
        <end position="89"/>
    </location>
</feature>
<keyword evidence="1" id="KW-0472">Membrane</keyword>
<organism evidence="2 3">
    <name type="scientific">Aliiglaciecola litoralis</name>
    <dbReference type="NCBI Taxonomy" id="582857"/>
    <lineage>
        <taxon>Bacteria</taxon>
        <taxon>Pseudomonadati</taxon>
        <taxon>Pseudomonadota</taxon>
        <taxon>Gammaproteobacteria</taxon>
        <taxon>Alteromonadales</taxon>
        <taxon>Alteromonadaceae</taxon>
        <taxon>Aliiglaciecola</taxon>
    </lineage>
</organism>
<keyword evidence="1" id="KW-0812">Transmembrane</keyword>
<dbReference type="EMBL" id="BAAAFD010000005">
    <property type="protein sequence ID" value="GAA0857093.1"/>
    <property type="molecule type" value="Genomic_DNA"/>
</dbReference>
<proteinExistence type="predicted"/>
<evidence type="ECO:0000256" key="1">
    <source>
        <dbReference type="SAM" id="Phobius"/>
    </source>
</evidence>
<feature type="transmembrane region" description="Helical" evidence="1">
    <location>
        <begin position="36"/>
        <end position="57"/>
    </location>
</feature>
<accession>A0ABP3WVU8</accession>
<feature type="transmembrane region" description="Helical" evidence="1">
    <location>
        <begin position="95"/>
        <end position="114"/>
    </location>
</feature>
<dbReference type="InterPro" id="IPR036927">
    <property type="entry name" value="Cyt_c_oxase-like_su1_sf"/>
</dbReference>
<sequence length="126" mass="13764">MDRKFVITGLGYAIVGLLLGIYMASTKNHSQLVTHAHIMLIGFVVSFIYGVCHKLWLPSVSKALANVQFYVHQVGTFFVLVCLYFLYAGAVSESILGPILGVSSILVLAAMILMKIMIIKSTKNAI</sequence>
<gene>
    <name evidence="2" type="ORF">GCM10009114_21520</name>
</gene>
<evidence type="ECO:0000313" key="2">
    <source>
        <dbReference type="EMBL" id="GAA0857093.1"/>
    </source>
</evidence>